<dbReference type="AlphaFoldDB" id="A0A4Y5STU7"/>
<organism evidence="1 2">
    <name type="scientific">Paracoccus liaowanqingii</name>
    <dbReference type="NCBI Taxonomy" id="2560053"/>
    <lineage>
        <taxon>Bacteria</taxon>
        <taxon>Pseudomonadati</taxon>
        <taxon>Pseudomonadota</taxon>
        <taxon>Alphaproteobacteria</taxon>
        <taxon>Rhodobacterales</taxon>
        <taxon>Paracoccaceae</taxon>
        <taxon>Paracoccus</taxon>
    </lineage>
</organism>
<name>A0A4Y5STU7_9RHOB</name>
<geneLocation type="plasmid" evidence="1 2">
    <name>unnamed5</name>
</geneLocation>
<dbReference type="Proteomes" id="UP000296374">
    <property type="component" value="Plasmid unnamed5"/>
</dbReference>
<gene>
    <name evidence="1" type="ORF">E4191_18035</name>
</gene>
<protein>
    <submittedName>
        <fullName evidence="1">Uncharacterized protein</fullName>
    </submittedName>
</protein>
<accession>A0A4Y5STU7</accession>
<proteinExistence type="predicted"/>
<sequence length="120" mass="13567">MELEKETPNVVTEPRFRKLIASGYLAEVVCQVAAYRKASVWYGEWTVRVVNPDRTIEKLLVTTPRRVDDMDEIKIRVFKTINGLSSFMHEAGFTHLDIPFLSGGRTIQALPKNPSDKSGS</sequence>
<evidence type="ECO:0000313" key="2">
    <source>
        <dbReference type="Proteomes" id="UP000296374"/>
    </source>
</evidence>
<evidence type="ECO:0000313" key="1">
    <source>
        <dbReference type="EMBL" id="QDA36144.1"/>
    </source>
</evidence>
<reference evidence="2" key="1">
    <citation type="submission" date="2019-05" db="EMBL/GenBank/DDBJ databases">
        <title>Tamlana fucoidanivorans sp. nov., isolated from the surface of algae collected from Fujian province in China.</title>
        <authorList>
            <person name="Li J."/>
        </authorList>
    </citation>
    <scope>NUCLEOTIDE SEQUENCE [LARGE SCALE GENOMIC DNA]</scope>
    <source>
        <strain evidence="2">2251</strain>
        <plasmid evidence="2">unnamed5</plasmid>
    </source>
</reference>
<dbReference type="KEGG" id="plia:E4191_18035"/>
<keyword evidence="1" id="KW-0614">Plasmid</keyword>
<dbReference type="EMBL" id="CP040761">
    <property type="protein sequence ID" value="QDA36144.1"/>
    <property type="molecule type" value="Genomic_DNA"/>
</dbReference>